<keyword evidence="1" id="KW-0812">Transmembrane</keyword>
<name>A0AAD6YL15_9AGAR</name>
<comment type="caution">
    <text evidence="3">The sequence shown here is derived from an EMBL/GenBank/DDBJ whole genome shotgun (WGS) entry which is preliminary data.</text>
</comment>
<dbReference type="EMBL" id="JARJCW010000007">
    <property type="protein sequence ID" value="KAJ7222435.1"/>
    <property type="molecule type" value="Genomic_DNA"/>
</dbReference>
<dbReference type="InterPro" id="IPR030379">
    <property type="entry name" value="G_SEPTIN_dom"/>
</dbReference>
<dbReference type="AlphaFoldDB" id="A0AAD6YL15"/>
<keyword evidence="4" id="KW-1185">Reference proteome</keyword>
<organism evidence="3 4">
    <name type="scientific">Mycena pura</name>
    <dbReference type="NCBI Taxonomy" id="153505"/>
    <lineage>
        <taxon>Eukaryota</taxon>
        <taxon>Fungi</taxon>
        <taxon>Dikarya</taxon>
        <taxon>Basidiomycota</taxon>
        <taxon>Agaricomycotina</taxon>
        <taxon>Agaricomycetes</taxon>
        <taxon>Agaricomycetidae</taxon>
        <taxon>Agaricales</taxon>
        <taxon>Marasmiineae</taxon>
        <taxon>Mycenaceae</taxon>
        <taxon>Mycena</taxon>
    </lineage>
</organism>
<proteinExistence type="predicted"/>
<keyword evidence="1" id="KW-0472">Membrane</keyword>
<dbReference type="PROSITE" id="PS51719">
    <property type="entry name" value="G_SEPTIN"/>
    <property type="match status" value="1"/>
</dbReference>
<protein>
    <submittedName>
        <fullName evidence="3">Septin-type guanine nucleotide-binding (G) domain-containing protein</fullName>
    </submittedName>
</protein>
<reference evidence="3" key="1">
    <citation type="submission" date="2023-03" db="EMBL/GenBank/DDBJ databases">
        <title>Massive genome expansion in bonnet fungi (Mycena s.s.) driven by repeated elements and novel gene families across ecological guilds.</title>
        <authorList>
            <consortium name="Lawrence Berkeley National Laboratory"/>
            <person name="Harder C.B."/>
            <person name="Miyauchi S."/>
            <person name="Viragh M."/>
            <person name="Kuo A."/>
            <person name="Thoen E."/>
            <person name="Andreopoulos B."/>
            <person name="Lu D."/>
            <person name="Skrede I."/>
            <person name="Drula E."/>
            <person name="Henrissat B."/>
            <person name="Morin E."/>
            <person name="Kohler A."/>
            <person name="Barry K."/>
            <person name="LaButti K."/>
            <person name="Morin E."/>
            <person name="Salamov A."/>
            <person name="Lipzen A."/>
            <person name="Mereny Z."/>
            <person name="Hegedus B."/>
            <person name="Baldrian P."/>
            <person name="Stursova M."/>
            <person name="Weitz H."/>
            <person name="Taylor A."/>
            <person name="Grigoriev I.V."/>
            <person name="Nagy L.G."/>
            <person name="Martin F."/>
            <person name="Kauserud H."/>
        </authorList>
    </citation>
    <scope>NUCLEOTIDE SEQUENCE</scope>
    <source>
        <strain evidence="3">9144</strain>
    </source>
</reference>
<sequence>MAVPAPSSMALVSPTCPAKTTTNQLDKLTEVEIIKAELEEKQFKVKLTVIDTPGFGDYSDSWSPIVKFIDDQHEGARNSSRNVARRPTCACMRACFFVCAVLAFLIVRIIISLKSLDIEIMKHLGTRIHFIPVVAKADTLTQNGLFTFKQRIREVIAAQGIRIYTPPIEADDESAELACTLTDAISFSIIGSTEDVKTPNGHVVKGRG</sequence>
<feature type="domain" description="Septin-type G" evidence="2">
    <location>
        <begin position="1"/>
        <end position="208"/>
    </location>
</feature>
<evidence type="ECO:0000259" key="2">
    <source>
        <dbReference type="PROSITE" id="PS51719"/>
    </source>
</evidence>
<feature type="transmembrane region" description="Helical" evidence="1">
    <location>
        <begin position="90"/>
        <end position="111"/>
    </location>
</feature>
<dbReference type="Pfam" id="PF00735">
    <property type="entry name" value="Septin"/>
    <property type="match status" value="1"/>
</dbReference>
<dbReference type="InterPro" id="IPR027417">
    <property type="entry name" value="P-loop_NTPase"/>
</dbReference>
<dbReference type="GO" id="GO:0005525">
    <property type="term" value="F:GTP binding"/>
    <property type="evidence" value="ECO:0007669"/>
    <property type="project" value="InterPro"/>
</dbReference>
<keyword evidence="1" id="KW-1133">Transmembrane helix</keyword>
<dbReference type="Gene3D" id="3.40.50.300">
    <property type="entry name" value="P-loop containing nucleotide triphosphate hydrolases"/>
    <property type="match status" value="1"/>
</dbReference>
<evidence type="ECO:0000313" key="3">
    <source>
        <dbReference type="EMBL" id="KAJ7222435.1"/>
    </source>
</evidence>
<gene>
    <name evidence="3" type="ORF">GGX14DRAFT_663789</name>
</gene>
<dbReference type="SUPFAM" id="SSF52540">
    <property type="entry name" value="P-loop containing nucleoside triphosphate hydrolases"/>
    <property type="match status" value="1"/>
</dbReference>
<dbReference type="PANTHER" id="PTHR18884">
    <property type="entry name" value="SEPTIN"/>
    <property type="match status" value="1"/>
</dbReference>
<dbReference type="Proteomes" id="UP001219525">
    <property type="component" value="Unassembled WGS sequence"/>
</dbReference>
<evidence type="ECO:0000256" key="1">
    <source>
        <dbReference type="SAM" id="Phobius"/>
    </source>
</evidence>
<accession>A0AAD6YL15</accession>
<evidence type="ECO:0000313" key="4">
    <source>
        <dbReference type="Proteomes" id="UP001219525"/>
    </source>
</evidence>